<organism evidence="1 2">
    <name type="scientific">Diploptera punctata</name>
    <name type="common">Pacific beetle cockroach</name>
    <dbReference type="NCBI Taxonomy" id="6984"/>
    <lineage>
        <taxon>Eukaryota</taxon>
        <taxon>Metazoa</taxon>
        <taxon>Ecdysozoa</taxon>
        <taxon>Arthropoda</taxon>
        <taxon>Hexapoda</taxon>
        <taxon>Insecta</taxon>
        <taxon>Pterygota</taxon>
        <taxon>Neoptera</taxon>
        <taxon>Polyneoptera</taxon>
        <taxon>Dictyoptera</taxon>
        <taxon>Blattodea</taxon>
        <taxon>Blaberoidea</taxon>
        <taxon>Blaberidae</taxon>
        <taxon>Diplopterinae</taxon>
        <taxon>Diploptera</taxon>
    </lineage>
</organism>
<name>A0AAD8E6W8_DIPPU</name>
<dbReference type="AlphaFoldDB" id="A0AAD8E6W8"/>
<protein>
    <submittedName>
        <fullName evidence="1">Uncharacterized protein</fullName>
    </submittedName>
</protein>
<proteinExistence type="predicted"/>
<comment type="caution">
    <text evidence="1">The sequence shown here is derived from an EMBL/GenBank/DDBJ whole genome shotgun (WGS) entry which is preliminary data.</text>
</comment>
<dbReference type="EMBL" id="JASPKZ010008463">
    <property type="protein sequence ID" value="KAJ9579373.1"/>
    <property type="molecule type" value="Genomic_DNA"/>
</dbReference>
<reference evidence="1" key="1">
    <citation type="journal article" date="2023" name="IScience">
        <title>Live-bearing cockroach genome reveals convergent evolutionary mechanisms linked to viviparity in insects and beyond.</title>
        <authorList>
            <person name="Fouks B."/>
            <person name="Harrison M.C."/>
            <person name="Mikhailova A.A."/>
            <person name="Marchal E."/>
            <person name="English S."/>
            <person name="Carruthers M."/>
            <person name="Jennings E.C."/>
            <person name="Chiamaka E.L."/>
            <person name="Frigard R.A."/>
            <person name="Pippel M."/>
            <person name="Attardo G.M."/>
            <person name="Benoit J.B."/>
            <person name="Bornberg-Bauer E."/>
            <person name="Tobe S.S."/>
        </authorList>
    </citation>
    <scope>NUCLEOTIDE SEQUENCE</scope>
    <source>
        <strain evidence="1">Stay&amp;Tobe</strain>
    </source>
</reference>
<feature type="non-terminal residue" evidence="1">
    <location>
        <position position="92"/>
    </location>
</feature>
<keyword evidence="2" id="KW-1185">Reference proteome</keyword>
<reference evidence="1" key="2">
    <citation type="submission" date="2023-05" db="EMBL/GenBank/DDBJ databases">
        <authorList>
            <person name="Fouks B."/>
        </authorList>
    </citation>
    <scope>NUCLEOTIDE SEQUENCE</scope>
    <source>
        <strain evidence="1">Stay&amp;Tobe</strain>
        <tissue evidence="1">Testes</tissue>
    </source>
</reference>
<feature type="non-terminal residue" evidence="1">
    <location>
        <position position="1"/>
    </location>
</feature>
<gene>
    <name evidence="1" type="ORF">L9F63_024523</name>
</gene>
<evidence type="ECO:0000313" key="2">
    <source>
        <dbReference type="Proteomes" id="UP001233999"/>
    </source>
</evidence>
<dbReference type="Proteomes" id="UP001233999">
    <property type="component" value="Unassembled WGS sequence"/>
</dbReference>
<sequence length="92" mass="10836">FIQDTKITEQLLTLRAYRMFKEMTTRGKKLGGRGKKKCSLWNAAVFTDKLPEVLFLIFQLHPQIDSISTLPQETKSIITVQRNYRREYRGNE</sequence>
<evidence type="ECO:0000313" key="1">
    <source>
        <dbReference type="EMBL" id="KAJ9579373.1"/>
    </source>
</evidence>
<accession>A0AAD8E6W8</accession>